<proteinExistence type="predicted"/>
<sequence length="122" mass="13514">MRNGSSVESGFQPGTLQSRSRDFNNIPPWPLKACIPTCVTDHQWNRFSTQVVPPVPAELNPLKACIPTCVTDHQWNRVSSQVPSSPEAEALTLSHCGLSKRADSCIKMFIDFNVNISFSLDL</sequence>
<evidence type="ECO:0000313" key="3">
    <source>
        <dbReference type="Proteomes" id="UP000499080"/>
    </source>
</evidence>
<comment type="caution">
    <text evidence="2">The sequence shown here is derived from an EMBL/GenBank/DDBJ whole genome shotgun (WGS) entry which is preliminary data.</text>
</comment>
<dbReference type="EMBL" id="BGPR01000647">
    <property type="protein sequence ID" value="GBM29898.1"/>
    <property type="molecule type" value="Genomic_DNA"/>
</dbReference>
<feature type="region of interest" description="Disordered" evidence="1">
    <location>
        <begin position="1"/>
        <end position="23"/>
    </location>
</feature>
<organism evidence="2 3">
    <name type="scientific">Araneus ventricosus</name>
    <name type="common">Orbweaver spider</name>
    <name type="synonym">Epeira ventricosa</name>
    <dbReference type="NCBI Taxonomy" id="182803"/>
    <lineage>
        <taxon>Eukaryota</taxon>
        <taxon>Metazoa</taxon>
        <taxon>Ecdysozoa</taxon>
        <taxon>Arthropoda</taxon>
        <taxon>Chelicerata</taxon>
        <taxon>Arachnida</taxon>
        <taxon>Araneae</taxon>
        <taxon>Araneomorphae</taxon>
        <taxon>Entelegynae</taxon>
        <taxon>Araneoidea</taxon>
        <taxon>Araneidae</taxon>
        <taxon>Araneus</taxon>
    </lineage>
</organism>
<feature type="compositionally biased region" description="Polar residues" evidence="1">
    <location>
        <begin position="1"/>
        <end position="18"/>
    </location>
</feature>
<dbReference type="AlphaFoldDB" id="A0A4Y2EP02"/>
<evidence type="ECO:0000313" key="2">
    <source>
        <dbReference type="EMBL" id="GBM29898.1"/>
    </source>
</evidence>
<accession>A0A4Y2EP02</accession>
<evidence type="ECO:0000256" key="1">
    <source>
        <dbReference type="SAM" id="MobiDB-lite"/>
    </source>
</evidence>
<protein>
    <submittedName>
        <fullName evidence="2">Uncharacterized protein</fullName>
    </submittedName>
</protein>
<reference evidence="2 3" key="1">
    <citation type="journal article" date="2019" name="Sci. Rep.">
        <title>Orb-weaving spider Araneus ventricosus genome elucidates the spidroin gene catalogue.</title>
        <authorList>
            <person name="Kono N."/>
            <person name="Nakamura H."/>
            <person name="Ohtoshi R."/>
            <person name="Moran D.A.P."/>
            <person name="Shinohara A."/>
            <person name="Yoshida Y."/>
            <person name="Fujiwara M."/>
            <person name="Mori M."/>
            <person name="Tomita M."/>
            <person name="Arakawa K."/>
        </authorList>
    </citation>
    <scope>NUCLEOTIDE SEQUENCE [LARGE SCALE GENOMIC DNA]</scope>
</reference>
<keyword evidence="3" id="KW-1185">Reference proteome</keyword>
<dbReference type="Proteomes" id="UP000499080">
    <property type="component" value="Unassembled WGS sequence"/>
</dbReference>
<name>A0A4Y2EP02_ARAVE</name>
<gene>
    <name evidence="2" type="ORF">AVEN_246458_1</name>
</gene>